<sequence>MQVAVHDDAICSEERDGFVFYDVTDSFKIESDASFTLESYTSDPLDWAKAKYGFMDFDAVSGVSMLDFVQSRNCCLESLEEGHAKNTTDFGHVIGFRLEPRVYINDNDTMEYFQSSSLHHGRWRVTKKDKALKLLVRNALLDEFRPKTVNYDPDGKLLWKRFGTPHFVLKTQTVRNAIAEDVGLLLKRDPSIPLDCSERSRRLIMDSKGWVYDFEIRRRFINTPSLRLQRNLAFSFDEEWKIDPDARKAMDKLLDKIFDFWLIGGPKGKSLYTDPFGKTLADAFLYLLDGCPDFQYWNVILPIWERDVDELLWEALHFAADVCSWQKRCEFRYKYGDGGSGKDVGHIIEMNFFGTRDKNGVFGIIPATFFTSKQNPNPDAPSTTLDQMRSMRYLANNEVPSHTFFNCDALKALCEQEGVPILSRGLYADPVPWRPMGGIQLCSNHPLVLSDAQTIDTGNRRRINYLRMNARLSDSGKDVKKVINAGKLNPELLWIAKKFYEYLEKMPHADRLYPIPPRVVAETSELLDQKKGIAFKAWIEDIRKTEPASHISQGSLAAEIKDKVAAEFNIDKKDADGLLKSAGARSKRTGSGHYLTYLYPDASQFKAIRLL</sequence>
<evidence type="ECO:0000313" key="2">
    <source>
        <dbReference type="Proteomes" id="UP000626109"/>
    </source>
</evidence>
<name>A0A813L5R7_POLGL</name>
<gene>
    <name evidence="1" type="ORF">PGLA2088_LOCUS40137</name>
</gene>
<dbReference type="Proteomes" id="UP000626109">
    <property type="component" value="Unassembled WGS sequence"/>
</dbReference>
<dbReference type="AlphaFoldDB" id="A0A813L5R7"/>
<protein>
    <submittedName>
        <fullName evidence="1">Uncharacterized protein</fullName>
    </submittedName>
</protein>
<dbReference type="EMBL" id="CAJNNW010033384">
    <property type="protein sequence ID" value="CAE8718553.1"/>
    <property type="molecule type" value="Genomic_DNA"/>
</dbReference>
<proteinExistence type="predicted"/>
<accession>A0A813L5R7</accession>
<comment type="caution">
    <text evidence="1">The sequence shown here is derived from an EMBL/GenBank/DDBJ whole genome shotgun (WGS) entry which is preliminary data.</text>
</comment>
<reference evidence="1" key="1">
    <citation type="submission" date="2021-02" db="EMBL/GenBank/DDBJ databases">
        <authorList>
            <person name="Dougan E. K."/>
            <person name="Rhodes N."/>
            <person name="Thang M."/>
            <person name="Chan C."/>
        </authorList>
    </citation>
    <scope>NUCLEOTIDE SEQUENCE</scope>
</reference>
<evidence type="ECO:0000313" key="1">
    <source>
        <dbReference type="EMBL" id="CAE8718553.1"/>
    </source>
</evidence>
<organism evidence="1 2">
    <name type="scientific">Polarella glacialis</name>
    <name type="common">Dinoflagellate</name>
    <dbReference type="NCBI Taxonomy" id="89957"/>
    <lineage>
        <taxon>Eukaryota</taxon>
        <taxon>Sar</taxon>
        <taxon>Alveolata</taxon>
        <taxon>Dinophyceae</taxon>
        <taxon>Suessiales</taxon>
        <taxon>Suessiaceae</taxon>
        <taxon>Polarella</taxon>
    </lineage>
</organism>